<dbReference type="PROSITE" id="PS00651">
    <property type="entry name" value="RIBOSOMAL_L9"/>
    <property type="match status" value="1"/>
</dbReference>
<evidence type="ECO:0000256" key="8">
    <source>
        <dbReference type="SAM" id="Coils"/>
    </source>
</evidence>
<keyword evidence="3 7" id="KW-0694">RNA-binding</keyword>
<dbReference type="InterPro" id="IPR020070">
    <property type="entry name" value="Ribosomal_bL9_N"/>
</dbReference>
<name>A0A1B1YNZ4_THEST</name>
<evidence type="ECO:0000313" key="10">
    <source>
        <dbReference type="EMBL" id="ANX02499.1"/>
    </source>
</evidence>
<dbReference type="InterPro" id="IPR000244">
    <property type="entry name" value="Ribosomal_bL9"/>
</dbReference>
<dbReference type="AlphaFoldDB" id="A0A1B1YNZ4"/>
<dbReference type="EMBL" id="CP014673">
    <property type="protein sequence ID" value="ANX02499.1"/>
    <property type="molecule type" value="Genomic_DNA"/>
</dbReference>
<dbReference type="Pfam" id="PF01281">
    <property type="entry name" value="Ribosomal_L9_N"/>
    <property type="match status" value="1"/>
</dbReference>
<dbReference type="GO" id="GO:0003735">
    <property type="term" value="F:structural constituent of ribosome"/>
    <property type="evidence" value="ECO:0007669"/>
    <property type="project" value="InterPro"/>
</dbReference>
<dbReference type="GO" id="GO:1990904">
    <property type="term" value="C:ribonucleoprotein complex"/>
    <property type="evidence" value="ECO:0007669"/>
    <property type="project" value="UniProtKB-KW"/>
</dbReference>
<protein>
    <recommendedName>
        <fullName evidence="6 7">Large ribosomal subunit protein bL9</fullName>
    </recommendedName>
</protein>
<evidence type="ECO:0000313" key="11">
    <source>
        <dbReference type="Proteomes" id="UP000092931"/>
    </source>
</evidence>
<comment type="function">
    <text evidence="7">Binds to the 23S rRNA.</text>
</comment>
<feature type="domain" description="Ribosomal protein L9" evidence="9">
    <location>
        <begin position="13"/>
        <end position="40"/>
    </location>
</feature>
<dbReference type="Pfam" id="PF03948">
    <property type="entry name" value="Ribosomal_L9_C"/>
    <property type="match status" value="1"/>
</dbReference>
<dbReference type="InterPro" id="IPR036791">
    <property type="entry name" value="Ribosomal_bL9_C_sf"/>
</dbReference>
<keyword evidence="5 7" id="KW-0687">Ribonucleoprotein</keyword>
<evidence type="ECO:0000259" key="9">
    <source>
        <dbReference type="PROSITE" id="PS00651"/>
    </source>
</evidence>
<evidence type="ECO:0000256" key="7">
    <source>
        <dbReference type="HAMAP-Rule" id="MF_00503"/>
    </source>
</evidence>
<dbReference type="GO" id="GO:0019843">
    <property type="term" value="F:rRNA binding"/>
    <property type="evidence" value="ECO:0007669"/>
    <property type="project" value="UniProtKB-UniRule"/>
</dbReference>
<dbReference type="HAMAP" id="MF_00503">
    <property type="entry name" value="Ribosomal_bL9"/>
    <property type="match status" value="1"/>
</dbReference>
<keyword evidence="8" id="KW-0175">Coiled coil</keyword>
<dbReference type="InterPro" id="IPR020594">
    <property type="entry name" value="Ribosomal_bL9_bac/chp"/>
</dbReference>
<proteinExistence type="inferred from homology"/>
<keyword evidence="2 7" id="KW-0699">rRNA-binding</keyword>
<dbReference type="PANTHER" id="PTHR21368">
    <property type="entry name" value="50S RIBOSOMAL PROTEIN L9"/>
    <property type="match status" value="1"/>
</dbReference>
<dbReference type="GO" id="GO:0006412">
    <property type="term" value="P:translation"/>
    <property type="evidence" value="ECO:0007669"/>
    <property type="project" value="UniProtKB-UniRule"/>
</dbReference>
<dbReference type="NCBIfam" id="TIGR00158">
    <property type="entry name" value="L9"/>
    <property type="match status" value="1"/>
</dbReference>
<dbReference type="RefSeq" id="WP_034842913.1">
    <property type="nucleotide sequence ID" value="NZ_CP014673.1"/>
</dbReference>
<keyword evidence="4 7" id="KW-0689">Ribosomal protein</keyword>
<dbReference type="Gene3D" id="3.40.5.10">
    <property type="entry name" value="Ribosomal protein L9, N-terminal domain"/>
    <property type="match status" value="1"/>
</dbReference>
<feature type="coiled-coil region" evidence="8">
    <location>
        <begin position="46"/>
        <end position="75"/>
    </location>
</feature>
<organism evidence="10 11">
    <name type="scientific">Thermoclostridium stercorarium subsp. leptospartum DSM 9219</name>
    <dbReference type="NCBI Taxonomy" id="1346611"/>
    <lineage>
        <taxon>Bacteria</taxon>
        <taxon>Bacillati</taxon>
        <taxon>Bacillota</taxon>
        <taxon>Clostridia</taxon>
        <taxon>Eubacteriales</taxon>
        <taxon>Oscillospiraceae</taxon>
        <taxon>Thermoclostridium</taxon>
    </lineage>
</organism>
<evidence type="ECO:0000256" key="1">
    <source>
        <dbReference type="ARBA" id="ARBA00010605"/>
    </source>
</evidence>
<comment type="similarity">
    <text evidence="1 7">Belongs to the bacterial ribosomal protein bL9 family.</text>
</comment>
<evidence type="ECO:0000256" key="4">
    <source>
        <dbReference type="ARBA" id="ARBA00022980"/>
    </source>
</evidence>
<dbReference type="SUPFAM" id="SSF55658">
    <property type="entry name" value="L9 N-domain-like"/>
    <property type="match status" value="1"/>
</dbReference>
<dbReference type="InterPro" id="IPR020069">
    <property type="entry name" value="Ribosomal_bL9_C"/>
</dbReference>
<gene>
    <name evidence="7" type="primary">rplI</name>
    <name evidence="10" type="ORF">CSTERLE_13460</name>
</gene>
<dbReference type="Proteomes" id="UP000092931">
    <property type="component" value="Chromosome"/>
</dbReference>
<reference evidence="10 11" key="1">
    <citation type="submission" date="2016-02" db="EMBL/GenBank/DDBJ databases">
        <title>Comparison of Clostridium stercorarium subspecies using comparative genomics and transcriptomics.</title>
        <authorList>
            <person name="Schellenberg J."/>
            <person name="Thallinger G."/>
            <person name="Levin D.B."/>
            <person name="Zhang X."/>
            <person name="Alvare G."/>
            <person name="Fristensky B."/>
            <person name="Sparling R."/>
        </authorList>
    </citation>
    <scope>NUCLEOTIDE SEQUENCE [LARGE SCALE GENOMIC DNA]</scope>
    <source>
        <strain evidence="10 11">DSM 9219</strain>
    </source>
</reference>
<evidence type="ECO:0000256" key="2">
    <source>
        <dbReference type="ARBA" id="ARBA00022730"/>
    </source>
</evidence>
<dbReference type="Gene3D" id="3.10.430.100">
    <property type="entry name" value="Ribosomal protein L9, C-terminal domain"/>
    <property type="match status" value="1"/>
</dbReference>
<dbReference type="InterPro" id="IPR009027">
    <property type="entry name" value="Ribosomal_bL9/RNase_H1_N"/>
</dbReference>
<evidence type="ECO:0000256" key="6">
    <source>
        <dbReference type="ARBA" id="ARBA00035292"/>
    </source>
</evidence>
<accession>A0A1B1YNZ4</accession>
<dbReference type="InterPro" id="IPR036935">
    <property type="entry name" value="Ribosomal_bL9_N_sf"/>
</dbReference>
<evidence type="ECO:0000256" key="3">
    <source>
        <dbReference type="ARBA" id="ARBA00022884"/>
    </source>
</evidence>
<sequence>MKVILMQDVKNLGKKNTLVEVSDGYARNYLIPKGLAKEATPSAINEMKMREKAEKAKKENELANARKLAEKLNGAVITFAAKAGDNGKLFGSITAMDISEKLEKDLNVQIDKRKIVLADAIKSLGVYDIELKLHTGVSAVIKVQVMNKE</sequence>
<evidence type="ECO:0000256" key="5">
    <source>
        <dbReference type="ARBA" id="ARBA00023274"/>
    </source>
</evidence>
<dbReference type="SUPFAM" id="SSF55653">
    <property type="entry name" value="Ribosomal protein L9 C-domain"/>
    <property type="match status" value="1"/>
</dbReference>
<dbReference type="GO" id="GO:0005840">
    <property type="term" value="C:ribosome"/>
    <property type="evidence" value="ECO:0007669"/>
    <property type="project" value="UniProtKB-KW"/>
</dbReference>